<feature type="compositionally biased region" description="Low complexity" evidence="1">
    <location>
        <begin position="61"/>
        <end position="72"/>
    </location>
</feature>
<dbReference type="Proteomes" id="UP000191987">
    <property type="component" value="Unassembled WGS sequence"/>
</dbReference>
<dbReference type="RefSeq" id="WP_162936714.1">
    <property type="nucleotide sequence ID" value="NZ_LT009748.1"/>
</dbReference>
<protein>
    <submittedName>
        <fullName evidence="2">Uncharacterized protein</fullName>
    </submittedName>
</protein>
<gene>
    <name evidence="2" type="ORF">AGR7C_Cc250037</name>
</gene>
<name>A0A1S7Q3C9_9HYPH</name>
<reference evidence="2 3" key="1">
    <citation type="submission" date="2016-01" db="EMBL/GenBank/DDBJ databases">
        <authorList>
            <person name="Oliw E.H."/>
        </authorList>
    </citation>
    <scope>NUCLEOTIDE SEQUENCE [LARGE SCALE GENOMIC DNA]</scope>
    <source>
        <strain evidence="2 3">Zutra 3-1</strain>
    </source>
</reference>
<dbReference type="AlphaFoldDB" id="A0A1S7Q3C9"/>
<organism evidence="2 3">
    <name type="scientific">Agrobacterium deltaense Zutra 3/1</name>
    <dbReference type="NCBI Taxonomy" id="1183427"/>
    <lineage>
        <taxon>Bacteria</taxon>
        <taxon>Pseudomonadati</taxon>
        <taxon>Pseudomonadota</taxon>
        <taxon>Alphaproteobacteria</taxon>
        <taxon>Hyphomicrobiales</taxon>
        <taxon>Rhizobiaceae</taxon>
        <taxon>Rhizobium/Agrobacterium group</taxon>
        <taxon>Agrobacterium</taxon>
    </lineage>
</organism>
<evidence type="ECO:0000313" key="3">
    <source>
        <dbReference type="Proteomes" id="UP000191987"/>
    </source>
</evidence>
<dbReference type="EMBL" id="FBWG01000018">
    <property type="protein sequence ID" value="CUX30744.1"/>
    <property type="molecule type" value="Genomic_DNA"/>
</dbReference>
<feature type="region of interest" description="Disordered" evidence="1">
    <location>
        <begin position="31"/>
        <end position="89"/>
    </location>
</feature>
<evidence type="ECO:0000313" key="2">
    <source>
        <dbReference type="EMBL" id="CUX30744.1"/>
    </source>
</evidence>
<proteinExistence type="predicted"/>
<sequence length="89" mass="10119">MLRQVWKGRFRFRRRGNQATHTSSIRFWRKAEAQSDIPHQKTLKPITATSEGGLLERMPHFHSSGFTTSGTTALPPQTKNPSRLAPEGF</sequence>
<accession>A0A1S7Q3C9</accession>
<evidence type="ECO:0000256" key="1">
    <source>
        <dbReference type="SAM" id="MobiDB-lite"/>
    </source>
</evidence>